<dbReference type="Gene3D" id="3.10.450.610">
    <property type="match status" value="1"/>
</dbReference>
<dbReference type="Pfam" id="PF16245">
    <property type="entry name" value="DUF4902"/>
    <property type="match status" value="1"/>
</dbReference>
<organism evidence="1 2">
    <name type="scientific">Roseateles aquae</name>
    <dbReference type="NCBI Taxonomy" id="3077235"/>
    <lineage>
        <taxon>Bacteria</taxon>
        <taxon>Pseudomonadati</taxon>
        <taxon>Pseudomonadota</taxon>
        <taxon>Betaproteobacteria</taxon>
        <taxon>Burkholderiales</taxon>
        <taxon>Sphaerotilaceae</taxon>
        <taxon>Roseateles</taxon>
    </lineage>
</organism>
<dbReference type="RefSeq" id="WP_315650433.1">
    <property type="nucleotide sequence ID" value="NZ_JAVXZY010000004.1"/>
</dbReference>
<evidence type="ECO:0000313" key="1">
    <source>
        <dbReference type="EMBL" id="MDT8999868.1"/>
    </source>
</evidence>
<name>A0ABU3PBG4_9BURK</name>
<evidence type="ECO:0000313" key="2">
    <source>
        <dbReference type="Proteomes" id="UP001246372"/>
    </source>
</evidence>
<gene>
    <name evidence="1" type="ORF">RQP53_11365</name>
</gene>
<dbReference type="Proteomes" id="UP001246372">
    <property type="component" value="Unassembled WGS sequence"/>
</dbReference>
<keyword evidence="2" id="KW-1185">Reference proteome</keyword>
<sequence length="122" mass="13929">MFDAYVRLSIDDLQKLVPTHLHSEIEDLVDDADPDASIQGFTEWTAASTRTLSFGWDWCFEPSSEQLLGQWGSLRTNLMVIDESGGDMGIECTRLCIARLMTHIRWEYTIAKVLGLRLQLQH</sequence>
<accession>A0ABU3PBG4</accession>
<proteinExistence type="predicted"/>
<reference evidence="1" key="1">
    <citation type="submission" date="2023-09" db="EMBL/GenBank/DDBJ databases">
        <title>Paucibacter sp. APW11 Genome sequencing and assembly.</title>
        <authorList>
            <person name="Kim I."/>
        </authorList>
    </citation>
    <scope>NUCLEOTIDE SEQUENCE</scope>
    <source>
        <strain evidence="1">APW11</strain>
    </source>
</reference>
<dbReference type="EMBL" id="JAVXZY010000004">
    <property type="protein sequence ID" value="MDT8999868.1"/>
    <property type="molecule type" value="Genomic_DNA"/>
</dbReference>
<comment type="caution">
    <text evidence="1">The sequence shown here is derived from an EMBL/GenBank/DDBJ whole genome shotgun (WGS) entry which is preliminary data.</text>
</comment>
<protein>
    <submittedName>
        <fullName evidence="1">DUF4902 domain-containing protein</fullName>
    </submittedName>
</protein>
<dbReference type="InterPro" id="IPR032598">
    <property type="entry name" value="RsaM-like"/>
</dbReference>